<name>A0ABX7Y729_9ACTN</name>
<keyword evidence="4" id="KW-1185">Reference proteome</keyword>
<evidence type="ECO:0000313" key="4">
    <source>
        <dbReference type="Proteomes" id="UP000678513"/>
    </source>
</evidence>
<evidence type="ECO:0000313" key="3">
    <source>
        <dbReference type="EMBL" id="QUC09005.1"/>
    </source>
</evidence>
<accession>A0ABX7Y729</accession>
<dbReference type="SUPFAM" id="SSF50998">
    <property type="entry name" value="Quinoprotein alcohol dehydrogenase-like"/>
    <property type="match status" value="1"/>
</dbReference>
<sequence>MSEHPPQEEPLTPVPEDTVPPPKSGMPQFQPPPAVSPQPVQVPEPSPGPPSAPVVRRRNPARTVLIIALATLLLAGAGAGVWWFFFRGNGGTTGHELLEGLREEPTVAWEQRISQETDIAGVPEGMLVAPDLSKGERELVMLDWADGSRKWAVDVSSEIRESAYAYLGTELPDGFVGVVIAAAEGERSLLVYRSSDGQFVKRLELGEGMLLMGESGALYQYEPLSSAIGQVKISRAKSIDDFDTKEWSVEVGIEPGDGQVKVLERNGHADFCLVGQSGEPGHCLLSLSTKDGSKPSWYQDNSSFIEVNGVIIASDADNNLTAYDEQGRRLWDQARASGALHVMGDALLVSENEAAAVERLDPRTGQSMWRADWYAGYFTGFQQDGKTVVAYTHPAFHAGVADLATGSVNLTEYPVEEPPRTMFRTADGDLILVDGKSESVKLSSVRPGEPGIRWTKGFDAYRQVEQRDKRLVLRDTDFLAVLR</sequence>
<dbReference type="Gene3D" id="2.130.10.10">
    <property type="entry name" value="YVTN repeat-like/Quinoprotein amine dehydrogenase"/>
    <property type="match status" value="1"/>
</dbReference>
<feature type="compositionally biased region" description="Pro residues" evidence="1">
    <location>
        <begin position="18"/>
        <end position="52"/>
    </location>
</feature>
<organism evidence="3 4">
    <name type="scientific">Arachnia rubra</name>
    <dbReference type="NCBI Taxonomy" id="1547448"/>
    <lineage>
        <taxon>Bacteria</taxon>
        <taxon>Bacillati</taxon>
        <taxon>Actinomycetota</taxon>
        <taxon>Actinomycetes</taxon>
        <taxon>Propionibacteriales</taxon>
        <taxon>Propionibacteriaceae</taxon>
        <taxon>Arachnia</taxon>
    </lineage>
</organism>
<dbReference type="Proteomes" id="UP000678513">
    <property type="component" value="Chromosome"/>
</dbReference>
<proteinExistence type="predicted"/>
<reference evidence="3 4" key="1">
    <citation type="submission" date="2021-03" db="EMBL/GenBank/DDBJ databases">
        <title>Human Oral Microbial Genomes.</title>
        <authorList>
            <person name="Johnston C.D."/>
            <person name="Chen T."/>
            <person name="Dewhirst F.E."/>
        </authorList>
    </citation>
    <scope>NUCLEOTIDE SEQUENCE [LARGE SCALE GENOMIC DNA]</scope>
    <source>
        <strain evidence="3 4">DSMZ 100122</strain>
    </source>
</reference>
<dbReference type="RefSeq" id="WP_212325861.1">
    <property type="nucleotide sequence ID" value="NZ_AP024463.1"/>
</dbReference>
<dbReference type="InterPro" id="IPR011047">
    <property type="entry name" value="Quinoprotein_ADH-like_sf"/>
</dbReference>
<gene>
    <name evidence="3" type="ORF">J5A65_04570</name>
</gene>
<dbReference type="InterPro" id="IPR015943">
    <property type="entry name" value="WD40/YVTN_repeat-like_dom_sf"/>
</dbReference>
<keyword evidence="2" id="KW-0472">Membrane</keyword>
<evidence type="ECO:0000256" key="2">
    <source>
        <dbReference type="SAM" id="Phobius"/>
    </source>
</evidence>
<feature type="transmembrane region" description="Helical" evidence="2">
    <location>
        <begin position="64"/>
        <end position="85"/>
    </location>
</feature>
<keyword evidence="2" id="KW-0812">Transmembrane</keyword>
<feature type="region of interest" description="Disordered" evidence="1">
    <location>
        <begin position="1"/>
        <end position="55"/>
    </location>
</feature>
<evidence type="ECO:0000256" key="1">
    <source>
        <dbReference type="SAM" id="MobiDB-lite"/>
    </source>
</evidence>
<dbReference type="EMBL" id="CP072384">
    <property type="protein sequence ID" value="QUC09005.1"/>
    <property type="molecule type" value="Genomic_DNA"/>
</dbReference>
<protein>
    <submittedName>
        <fullName evidence="3">Uncharacterized protein</fullName>
    </submittedName>
</protein>
<keyword evidence="2" id="KW-1133">Transmembrane helix</keyword>